<evidence type="ECO:0000256" key="3">
    <source>
        <dbReference type="ARBA" id="ARBA00023242"/>
    </source>
</evidence>
<evidence type="ECO:0000313" key="6">
    <source>
        <dbReference type="EMBL" id="OUS41924.1"/>
    </source>
</evidence>
<keyword evidence="3" id="KW-0539">Nucleus</keyword>
<dbReference type="EMBL" id="KZ155839">
    <property type="protein sequence ID" value="OUS41924.1"/>
    <property type="molecule type" value="Genomic_DNA"/>
</dbReference>
<evidence type="ECO:0000259" key="5">
    <source>
        <dbReference type="PROSITE" id="PS50102"/>
    </source>
</evidence>
<feature type="domain" description="RRM" evidence="5">
    <location>
        <begin position="12"/>
        <end position="96"/>
    </location>
</feature>
<dbReference type="PANTHER" id="PTHR48029">
    <property type="entry name" value="NUCLEOLAR PROTEIN 8"/>
    <property type="match status" value="1"/>
</dbReference>
<organism evidence="6">
    <name type="scientific">Ostreococcus tauri</name>
    <name type="common">Marine green alga</name>
    <dbReference type="NCBI Taxonomy" id="70448"/>
    <lineage>
        <taxon>Eukaryota</taxon>
        <taxon>Viridiplantae</taxon>
        <taxon>Chlorophyta</taxon>
        <taxon>Mamiellophyceae</taxon>
        <taxon>Mamiellales</taxon>
        <taxon>Bathycoccaceae</taxon>
        <taxon>Ostreococcus</taxon>
    </lineage>
</organism>
<evidence type="ECO:0000256" key="4">
    <source>
        <dbReference type="PROSITE-ProRule" id="PRU00176"/>
    </source>
</evidence>
<dbReference type="SMART" id="SM00360">
    <property type="entry name" value="RRM"/>
    <property type="match status" value="1"/>
</dbReference>
<comment type="subcellular location">
    <subcellularLocation>
        <location evidence="1">Nucleus</location>
        <location evidence="1">Nucleolus</location>
    </subcellularLocation>
</comment>
<dbReference type="Gene3D" id="3.30.70.330">
    <property type="match status" value="1"/>
</dbReference>
<proteinExistence type="predicted"/>
<dbReference type="InterPro" id="IPR034138">
    <property type="entry name" value="NOP8_RRM"/>
</dbReference>
<dbReference type="SUPFAM" id="SSF54928">
    <property type="entry name" value="RNA-binding domain, RBD"/>
    <property type="match status" value="1"/>
</dbReference>
<dbReference type="InterPro" id="IPR035979">
    <property type="entry name" value="RBD_domain_sf"/>
</dbReference>
<accession>A0A1Y5I188</accession>
<evidence type="ECO:0000256" key="2">
    <source>
        <dbReference type="ARBA" id="ARBA00022884"/>
    </source>
</evidence>
<dbReference type="AlphaFoldDB" id="A0A1Y5I188"/>
<name>A0A1Y5I188_OSTTA</name>
<dbReference type="Pfam" id="PF00076">
    <property type="entry name" value="RRM_1"/>
    <property type="match status" value="1"/>
</dbReference>
<dbReference type="Proteomes" id="UP000195557">
    <property type="component" value="Unassembled WGS sequence"/>
</dbReference>
<keyword evidence="2 4" id="KW-0694">RNA-binding</keyword>
<protein>
    <recommendedName>
        <fullName evidence="5">RRM domain-containing protein</fullName>
    </recommendedName>
</protein>
<dbReference type="PROSITE" id="PS50102">
    <property type="entry name" value="RRM"/>
    <property type="match status" value="1"/>
</dbReference>
<dbReference type="InterPro" id="IPR000504">
    <property type="entry name" value="RRM_dom"/>
</dbReference>
<dbReference type="InterPro" id="IPR012677">
    <property type="entry name" value="Nucleotide-bd_a/b_plait_sf"/>
</dbReference>
<gene>
    <name evidence="6" type="ORF">BE221DRAFT_64515</name>
</gene>
<dbReference type="PANTHER" id="PTHR48029:SF1">
    <property type="entry name" value="NUCLEOLAR PROTEIN 8"/>
    <property type="match status" value="1"/>
</dbReference>
<dbReference type="GO" id="GO:0003723">
    <property type="term" value="F:RNA binding"/>
    <property type="evidence" value="ECO:0007669"/>
    <property type="project" value="UniProtKB-UniRule"/>
</dbReference>
<evidence type="ECO:0000256" key="1">
    <source>
        <dbReference type="ARBA" id="ARBA00004604"/>
    </source>
</evidence>
<dbReference type="CDD" id="cd12226">
    <property type="entry name" value="RRM_NOL8"/>
    <property type="match status" value="1"/>
</dbReference>
<dbReference type="GO" id="GO:0005730">
    <property type="term" value="C:nucleolus"/>
    <property type="evidence" value="ECO:0007669"/>
    <property type="project" value="UniProtKB-SubCell"/>
</dbReference>
<reference evidence="6" key="1">
    <citation type="submission" date="2017-04" db="EMBL/GenBank/DDBJ databases">
        <title>Population genomics of picophytoplankton unveils novel chromosome hypervariability.</title>
        <authorList>
            <consortium name="DOE Joint Genome Institute"/>
            <person name="Blanc-Mathieu R."/>
            <person name="Krasovec M."/>
            <person name="Hebrard M."/>
            <person name="Yau S."/>
            <person name="Desgranges E."/>
            <person name="Martin J."/>
            <person name="Schackwitz W."/>
            <person name="Kuo A."/>
            <person name="Salin G."/>
            <person name="Donnadieu C."/>
            <person name="Desdevises Y."/>
            <person name="Sanchez-Ferandin S."/>
            <person name="Moreau H."/>
            <person name="Rivals E."/>
            <person name="Grigoriev I.V."/>
            <person name="Grimsley N."/>
            <person name="Eyre-Walker A."/>
            <person name="Piganeau G."/>
        </authorList>
    </citation>
    <scope>NUCLEOTIDE SEQUENCE [LARGE SCALE GENOMIC DNA]</scope>
    <source>
        <strain evidence="6">RCC 1115</strain>
    </source>
</reference>
<sequence>MNSSADGKNEIFRLHLRGLSPTVSRDDILLRFHPFGDVQSVEIMYEKFSDAPQAPRCRGFAYISMSVTRASLERCMSTYNGCAWKGRKFYVSEALPHFEIRRQIELLASSSKDT</sequence>